<dbReference type="SUPFAM" id="SSF53448">
    <property type="entry name" value="Nucleotide-diphospho-sugar transferases"/>
    <property type="match status" value="1"/>
</dbReference>
<evidence type="ECO:0000313" key="3">
    <source>
        <dbReference type="Proteomes" id="UP000177124"/>
    </source>
</evidence>
<accession>A0A1F5GDL9</accession>
<reference evidence="2 3" key="1">
    <citation type="journal article" date="2016" name="Nat. Commun.">
        <title>Thousands of microbial genomes shed light on interconnected biogeochemical processes in an aquifer system.</title>
        <authorList>
            <person name="Anantharaman K."/>
            <person name="Brown C.T."/>
            <person name="Hug L.A."/>
            <person name="Sharon I."/>
            <person name="Castelle C.J."/>
            <person name="Probst A.J."/>
            <person name="Thomas B.C."/>
            <person name="Singh A."/>
            <person name="Wilkins M.J."/>
            <person name="Karaoz U."/>
            <person name="Brodie E.L."/>
            <person name="Williams K.H."/>
            <person name="Hubbard S.S."/>
            <person name="Banfield J.F."/>
        </authorList>
    </citation>
    <scope>NUCLEOTIDE SEQUENCE [LARGE SCALE GENOMIC DNA]</scope>
</reference>
<dbReference type="Proteomes" id="UP000177124">
    <property type="component" value="Unassembled WGS sequence"/>
</dbReference>
<dbReference type="Gene3D" id="3.90.550.10">
    <property type="entry name" value="Spore Coat Polysaccharide Biosynthesis Protein SpsA, Chain A"/>
    <property type="match status" value="1"/>
</dbReference>
<dbReference type="PANTHER" id="PTHR43179:SF7">
    <property type="entry name" value="RHAMNOSYLTRANSFERASE WBBL"/>
    <property type="match status" value="1"/>
</dbReference>
<dbReference type="PANTHER" id="PTHR43179">
    <property type="entry name" value="RHAMNOSYLTRANSFERASE WBBL"/>
    <property type="match status" value="1"/>
</dbReference>
<name>A0A1F5GDL9_9BACT</name>
<dbReference type="InterPro" id="IPR029044">
    <property type="entry name" value="Nucleotide-diphossugar_trans"/>
</dbReference>
<dbReference type="AlphaFoldDB" id="A0A1F5GDL9"/>
<proteinExistence type="predicted"/>
<evidence type="ECO:0000313" key="2">
    <source>
        <dbReference type="EMBL" id="OGD89935.1"/>
    </source>
</evidence>
<dbReference type="EMBL" id="MFBF01000058">
    <property type="protein sequence ID" value="OGD89935.1"/>
    <property type="molecule type" value="Genomic_DNA"/>
</dbReference>
<sequence length="297" mass="33844">MELSVIIVNWNTKKLLEDCLRSIFKFTKDISFEVIVVDNGSKDGSQDMVKKKFPQVKLIPNKDNLGFAKANNQGIKIARGKYTLLLNSDTYLIENSFKKIIEDVNKFDNLGAMGPLLLNEDRSIQQSVGFFPNLPQVFCWMTFIDDLPVGTVLKPYHVDHDSFYKSTHEVDWVTGAAFLIPRKVVDKIGMLDKKIFMYGEDFEWCFRIKKAGFKVYFSPAGKIVHIGGGSVNKIRTNAFVGEFRGLEYFYKKYKGRFSLQILRLLLKMGTLLRIAAFAIVGRTKTAKSYVEVLKMAG</sequence>
<dbReference type="CDD" id="cd04186">
    <property type="entry name" value="GT_2_like_c"/>
    <property type="match status" value="1"/>
</dbReference>
<dbReference type="InterPro" id="IPR001173">
    <property type="entry name" value="Glyco_trans_2-like"/>
</dbReference>
<organism evidence="2 3">
    <name type="scientific">Candidatus Curtissbacteria bacterium RIFCSPHIGHO2_02_FULL_42_15</name>
    <dbReference type="NCBI Taxonomy" id="1797716"/>
    <lineage>
        <taxon>Bacteria</taxon>
        <taxon>Candidatus Curtissiibacteriota</taxon>
    </lineage>
</organism>
<gene>
    <name evidence="2" type="ORF">A3D07_04385</name>
</gene>
<feature type="domain" description="Glycosyltransferase 2-like" evidence="1">
    <location>
        <begin position="4"/>
        <end position="114"/>
    </location>
</feature>
<comment type="caution">
    <text evidence="2">The sequence shown here is derived from an EMBL/GenBank/DDBJ whole genome shotgun (WGS) entry which is preliminary data.</text>
</comment>
<dbReference type="STRING" id="1797716.A3D07_04385"/>
<dbReference type="Pfam" id="PF00535">
    <property type="entry name" value="Glycos_transf_2"/>
    <property type="match status" value="1"/>
</dbReference>
<protein>
    <recommendedName>
        <fullName evidence="1">Glycosyltransferase 2-like domain-containing protein</fullName>
    </recommendedName>
</protein>
<evidence type="ECO:0000259" key="1">
    <source>
        <dbReference type="Pfam" id="PF00535"/>
    </source>
</evidence>